<dbReference type="PIRSF" id="PIRSF036979">
    <property type="entry name" value="Arginase"/>
    <property type="match status" value="1"/>
</dbReference>
<accession>A0A2Z2MAF8</accession>
<dbReference type="PANTHER" id="PTHR11358">
    <property type="entry name" value="ARGINASE/AGMATINASE"/>
    <property type="match status" value="1"/>
</dbReference>
<feature type="binding site" evidence="4">
    <location>
        <position position="137"/>
    </location>
    <ligand>
        <name>Mn(2+)</name>
        <dbReference type="ChEBI" id="CHEBI:29035"/>
        <label>1</label>
    </ligand>
</feature>
<feature type="binding site" evidence="4">
    <location>
        <position position="133"/>
    </location>
    <ligand>
        <name>Mn(2+)</name>
        <dbReference type="ChEBI" id="CHEBI:29035"/>
        <label>1</label>
    </ligand>
</feature>
<comment type="similarity">
    <text evidence="1">Belongs to the arginase family. Agmatinase subfamily.</text>
</comment>
<keyword evidence="4" id="KW-0464">Manganese</keyword>
<dbReference type="Pfam" id="PF00491">
    <property type="entry name" value="Arginase"/>
    <property type="match status" value="1"/>
</dbReference>
<comment type="cofactor">
    <cofactor evidence="4">
        <name>Mn(2+)</name>
        <dbReference type="ChEBI" id="CHEBI:29035"/>
    </cofactor>
    <text evidence="4">Binds 2 manganese ions per subunit.</text>
</comment>
<evidence type="ECO:0000256" key="1">
    <source>
        <dbReference type="ARBA" id="ARBA00009227"/>
    </source>
</evidence>
<dbReference type="InterPro" id="IPR005925">
    <property type="entry name" value="Agmatinase-rel"/>
</dbReference>
<sequence>MEFLYTYDTLKLEFPLTEPENARFVITGVPFDGTTSFKPGARFGPTLIRHATLNLESYILDYGIDIAELPIADIGDVAVVAGDPRKTADRVRETIEELKRANPDAIPVLLGGEHSQTLGAVEALKPASYVVFDAHLDLRDSYEDNSYNHACVARRISELGVKEAMFGIRSGTKDEVEYAEENGIMWVHARDYDFDAFVDLVKPLPEPVYLSVDIDAFDLPLVPSTGTPEAGGLRFWDVIEAIEWLVENKRIAGFDIMEVAGENLGDPTALTAAKLLFYFMGAVGRRT</sequence>
<feature type="binding site" evidence="4">
    <location>
        <position position="135"/>
    </location>
    <ligand>
        <name>Mn(2+)</name>
        <dbReference type="ChEBI" id="CHEBI:29035"/>
        <label>1</label>
    </ligand>
</feature>
<dbReference type="NCBIfam" id="TIGR01230">
    <property type="entry name" value="agmatinase"/>
    <property type="match status" value="1"/>
</dbReference>
<dbReference type="GeneID" id="33320757"/>
<protein>
    <submittedName>
        <fullName evidence="5">Agmatinase</fullName>
    </submittedName>
</protein>
<organism evidence="5 6">
    <name type="scientific">Thermococcus profundus</name>
    <dbReference type="NCBI Taxonomy" id="49899"/>
    <lineage>
        <taxon>Archaea</taxon>
        <taxon>Methanobacteriati</taxon>
        <taxon>Methanobacteriota</taxon>
        <taxon>Thermococci</taxon>
        <taxon>Thermococcales</taxon>
        <taxon>Thermococcaceae</taxon>
        <taxon>Thermococcus</taxon>
    </lineage>
</organism>
<feature type="binding site" evidence="4">
    <location>
        <position position="114"/>
    </location>
    <ligand>
        <name>Mn(2+)</name>
        <dbReference type="ChEBI" id="CHEBI:29035"/>
        <label>1</label>
    </ligand>
</feature>
<dbReference type="SUPFAM" id="SSF52768">
    <property type="entry name" value="Arginase/deacetylase"/>
    <property type="match status" value="1"/>
</dbReference>
<dbReference type="Gene3D" id="3.40.800.10">
    <property type="entry name" value="Ureohydrolase domain"/>
    <property type="match status" value="1"/>
</dbReference>
<dbReference type="InterPro" id="IPR006035">
    <property type="entry name" value="Ureohydrolase"/>
</dbReference>
<dbReference type="AlphaFoldDB" id="A0A2Z2MAF8"/>
<name>A0A2Z2MAF8_THEPR</name>
<proteinExistence type="inferred from homology"/>
<dbReference type="GO" id="GO:0046872">
    <property type="term" value="F:metal ion binding"/>
    <property type="evidence" value="ECO:0007669"/>
    <property type="project" value="UniProtKB-KW"/>
</dbReference>
<evidence type="ECO:0000313" key="5">
    <source>
        <dbReference type="EMBL" id="ASJ03570.1"/>
    </source>
</evidence>
<dbReference type="GO" id="GO:0033389">
    <property type="term" value="P:putrescine biosynthetic process from arginine, via agmatine"/>
    <property type="evidence" value="ECO:0007669"/>
    <property type="project" value="TreeGrafter"/>
</dbReference>
<gene>
    <name evidence="5" type="ORF">A3L09_10035</name>
</gene>
<evidence type="ECO:0000256" key="2">
    <source>
        <dbReference type="ARBA" id="ARBA00022723"/>
    </source>
</evidence>
<dbReference type="CDD" id="cd11593">
    <property type="entry name" value="Agmatinase-like_2"/>
    <property type="match status" value="1"/>
</dbReference>
<reference evidence="5 6" key="1">
    <citation type="submission" date="2016-03" db="EMBL/GenBank/DDBJ databases">
        <title>Complete genome sequence of Thermococcus profundus strain DT5432.</title>
        <authorList>
            <person name="Oger P.M."/>
        </authorList>
    </citation>
    <scope>NUCLEOTIDE SEQUENCE [LARGE SCALE GENOMIC DNA]</scope>
    <source>
        <strain evidence="5 6">DT 5432</strain>
    </source>
</reference>
<dbReference type="Proteomes" id="UP000250179">
    <property type="component" value="Chromosome"/>
</dbReference>
<dbReference type="RefSeq" id="WP_088858826.1">
    <property type="nucleotide sequence ID" value="NZ_CP014862.1"/>
</dbReference>
<dbReference type="OrthoDB" id="7186at2157"/>
<dbReference type="InterPro" id="IPR023696">
    <property type="entry name" value="Ureohydrolase_dom_sf"/>
</dbReference>
<dbReference type="GO" id="GO:0008783">
    <property type="term" value="F:agmatinase activity"/>
    <property type="evidence" value="ECO:0007669"/>
    <property type="project" value="TreeGrafter"/>
</dbReference>
<keyword evidence="6" id="KW-1185">Reference proteome</keyword>
<dbReference type="KEGG" id="tprf:A3L09_10035"/>
<evidence type="ECO:0000256" key="3">
    <source>
        <dbReference type="ARBA" id="ARBA00022801"/>
    </source>
</evidence>
<dbReference type="PROSITE" id="PS51409">
    <property type="entry name" value="ARGINASE_2"/>
    <property type="match status" value="1"/>
</dbReference>
<dbReference type="EMBL" id="CP014862">
    <property type="protein sequence ID" value="ASJ03570.1"/>
    <property type="molecule type" value="Genomic_DNA"/>
</dbReference>
<keyword evidence="2 4" id="KW-0479">Metal-binding</keyword>
<dbReference type="PANTHER" id="PTHR11358:SF26">
    <property type="entry name" value="GUANIDINO ACID HYDROLASE, MITOCHONDRIAL"/>
    <property type="match status" value="1"/>
</dbReference>
<keyword evidence="3" id="KW-0378">Hydrolase</keyword>
<evidence type="ECO:0000256" key="4">
    <source>
        <dbReference type="PIRSR" id="PIRSR036979-1"/>
    </source>
</evidence>
<feature type="binding site" evidence="4">
    <location>
        <position position="213"/>
    </location>
    <ligand>
        <name>Mn(2+)</name>
        <dbReference type="ChEBI" id="CHEBI:29035"/>
        <label>1</label>
    </ligand>
</feature>
<evidence type="ECO:0000313" key="6">
    <source>
        <dbReference type="Proteomes" id="UP000250179"/>
    </source>
</evidence>
<feature type="binding site" evidence="4">
    <location>
        <position position="215"/>
    </location>
    <ligand>
        <name>Mn(2+)</name>
        <dbReference type="ChEBI" id="CHEBI:29035"/>
        <label>1</label>
    </ligand>
</feature>